<dbReference type="Gene3D" id="1.20.1070.10">
    <property type="entry name" value="Rhodopsin 7-helix transmembrane proteins"/>
    <property type="match status" value="1"/>
</dbReference>
<dbReference type="GO" id="GO:0004930">
    <property type="term" value="F:G protein-coupled receptor activity"/>
    <property type="evidence" value="ECO:0007669"/>
    <property type="project" value="UniProtKB-KW"/>
</dbReference>
<feature type="compositionally biased region" description="Low complexity" evidence="6">
    <location>
        <begin position="297"/>
        <end position="318"/>
    </location>
</feature>
<protein>
    <recommendedName>
        <fullName evidence="10">G-protein coupled receptors family 1 profile domain-containing protein</fullName>
    </recommendedName>
</protein>
<feature type="compositionally biased region" description="Polar residues" evidence="6">
    <location>
        <begin position="270"/>
        <end position="296"/>
    </location>
</feature>
<proteinExistence type="predicted"/>
<gene>
    <name evidence="8" type="ORF">EGW08_016575</name>
</gene>
<keyword evidence="7" id="KW-0472">Membrane</keyword>
<feature type="compositionally biased region" description="Polar residues" evidence="6">
    <location>
        <begin position="436"/>
        <end position="451"/>
    </location>
</feature>
<keyword evidence="7" id="KW-1133">Transmembrane helix</keyword>
<evidence type="ECO:0000256" key="3">
    <source>
        <dbReference type="ARBA" id="ARBA00023040"/>
    </source>
</evidence>
<dbReference type="Proteomes" id="UP000271974">
    <property type="component" value="Unassembled WGS sequence"/>
</dbReference>
<dbReference type="InterPro" id="IPR050569">
    <property type="entry name" value="TAAR"/>
</dbReference>
<feature type="transmembrane region" description="Helical" evidence="7">
    <location>
        <begin position="365"/>
        <end position="387"/>
    </location>
</feature>
<feature type="region of interest" description="Disordered" evidence="6">
    <location>
        <begin position="782"/>
        <end position="812"/>
    </location>
</feature>
<keyword evidence="2" id="KW-1003">Cell membrane</keyword>
<comment type="caution">
    <text evidence="8">The sequence shown here is derived from an EMBL/GenBank/DDBJ whole genome shotgun (WGS) entry which is preliminary data.</text>
</comment>
<feature type="compositionally biased region" description="Polar residues" evidence="6">
    <location>
        <begin position="939"/>
        <end position="973"/>
    </location>
</feature>
<evidence type="ECO:0000313" key="9">
    <source>
        <dbReference type="Proteomes" id="UP000271974"/>
    </source>
</evidence>
<evidence type="ECO:0000256" key="6">
    <source>
        <dbReference type="SAM" id="MobiDB-lite"/>
    </source>
</evidence>
<dbReference type="PANTHER" id="PTHR24249">
    <property type="entry name" value="HISTAMINE RECEPTOR-RELATED G-PROTEIN COUPLED RECEPTOR"/>
    <property type="match status" value="1"/>
</dbReference>
<feature type="compositionally biased region" description="Polar residues" evidence="6">
    <location>
        <begin position="783"/>
        <end position="795"/>
    </location>
</feature>
<dbReference type="SUPFAM" id="SSF81321">
    <property type="entry name" value="Family A G protein-coupled receptor-like"/>
    <property type="match status" value="1"/>
</dbReference>
<comment type="subcellular location">
    <subcellularLocation>
        <location evidence="1">Cell membrane</location>
        <topology evidence="1">Multi-pass membrane protein</topology>
    </subcellularLocation>
</comment>
<feature type="region of interest" description="Disordered" evidence="6">
    <location>
        <begin position="395"/>
        <end position="474"/>
    </location>
</feature>
<evidence type="ECO:0000256" key="1">
    <source>
        <dbReference type="ARBA" id="ARBA00004651"/>
    </source>
</evidence>
<keyword evidence="4" id="KW-0675">Receptor</keyword>
<dbReference type="GO" id="GO:0005886">
    <property type="term" value="C:plasma membrane"/>
    <property type="evidence" value="ECO:0007669"/>
    <property type="project" value="UniProtKB-SubCell"/>
</dbReference>
<evidence type="ECO:0000256" key="4">
    <source>
        <dbReference type="ARBA" id="ARBA00023170"/>
    </source>
</evidence>
<keyword evidence="7" id="KW-0812">Transmembrane</keyword>
<dbReference type="EMBL" id="RQTK01000721">
    <property type="protein sequence ID" value="RUS75649.1"/>
    <property type="molecule type" value="Genomic_DNA"/>
</dbReference>
<feature type="transmembrane region" description="Helical" evidence="7">
    <location>
        <begin position="1141"/>
        <end position="1160"/>
    </location>
</feature>
<keyword evidence="3" id="KW-0297">G-protein coupled receptor</keyword>
<evidence type="ECO:0008006" key="10">
    <source>
        <dbReference type="Google" id="ProtNLM"/>
    </source>
</evidence>
<dbReference type="CDD" id="cd00637">
    <property type="entry name" value="7tm_classA_rhodopsin-like"/>
    <property type="match status" value="1"/>
</dbReference>
<feature type="transmembrane region" description="Helical" evidence="7">
    <location>
        <begin position="31"/>
        <end position="54"/>
    </location>
</feature>
<organism evidence="8 9">
    <name type="scientific">Elysia chlorotica</name>
    <name type="common">Eastern emerald elysia</name>
    <name type="synonym">Sea slug</name>
    <dbReference type="NCBI Taxonomy" id="188477"/>
    <lineage>
        <taxon>Eukaryota</taxon>
        <taxon>Metazoa</taxon>
        <taxon>Spiralia</taxon>
        <taxon>Lophotrochozoa</taxon>
        <taxon>Mollusca</taxon>
        <taxon>Gastropoda</taxon>
        <taxon>Heterobranchia</taxon>
        <taxon>Euthyneura</taxon>
        <taxon>Panpulmonata</taxon>
        <taxon>Sacoglossa</taxon>
        <taxon>Placobranchoidea</taxon>
        <taxon>Plakobranchidae</taxon>
        <taxon>Elysia</taxon>
    </lineage>
</organism>
<dbReference type="AlphaFoldDB" id="A0A433T266"/>
<accession>A0A433T266</accession>
<evidence type="ECO:0000313" key="8">
    <source>
        <dbReference type="EMBL" id="RUS75649.1"/>
    </source>
</evidence>
<feature type="region of interest" description="Disordered" evidence="6">
    <location>
        <begin position="201"/>
        <end position="337"/>
    </location>
</feature>
<keyword evidence="5" id="KW-0807">Transducer</keyword>
<evidence type="ECO:0000256" key="5">
    <source>
        <dbReference type="ARBA" id="ARBA00023224"/>
    </source>
</evidence>
<evidence type="ECO:0000256" key="7">
    <source>
        <dbReference type="SAM" id="Phobius"/>
    </source>
</evidence>
<feature type="region of interest" description="Disordered" evidence="6">
    <location>
        <begin position="939"/>
        <end position="994"/>
    </location>
</feature>
<feature type="transmembrane region" description="Helical" evidence="7">
    <location>
        <begin position="1113"/>
        <end position="1135"/>
    </location>
</feature>
<evidence type="ECO:0000256" key="2">
    <source>
        <dbReference type="ARBA" id="ARBA00022475"/>
    </source>
</evidence>
<name>A0A433T266_ELYCH</name>
<reference evidence="8 9" key="1">
    <citation type="submission" date="2019-01" db="EMBL/GenBank/DDBJ databases">
        <title>A draft genome assembly of the solar-powered sea slug Elysia chlorotica.</title>
        <authorList>
            <person name="Cai H."/>
            <person name="Li Q."/>
            <person name="Fang X."/>
            <person name="Li J."/>
            <person name="Curtis N.E."/>
            <person name="Altenburger A."/>
            <person name="Shibata T."/>
            <person name="Feng M."/>
            <person name="Maeda T."/>
            <person name="Schwartz J.A."/>
            <person name="Shigenobu S."/>
            <person name="Lundholm N."/>
            <person name="Nishiyama T."/>
            <person name="Yang H."/>
            <person name="Hasebe M."/>
            <person name="Li S."/>
            <person name="Pierce S.K."/>
            <person name="Wang J."/>
        </authorList>
    </citation>
    <scope>NUCLEOTIDE SEQUENCE [LARGE SCALE GENOMIC DNA]</scope>
    <source>
        <strain evidence="8">EC2010</strain>
        <tissue evidence="8">Whole organism of an adult</tissue>
    </source>
</reference>
<keyword evidence="9" id="KW-1185">Reference proteome</keyword>
<dbReference type="OrthoDB" id="6137484at2759"/>
<sequence>MAALQQGRKVSQYRAALQQGRKVSQYRAAKGIILLAVLASAGMALPPSLGVGVYQLNTGSDGTGDSDYGDYYAGDTAGDTVPIGPSEATTVRGQFDTSVFPSISVSASPSPSIADSNIEAFDNSRMFFSGTNFTLGPSAMTDPPTSGLGLQKQPDPPVTLELTATTWPNSPNPPSRSHTLITTSQFLAYGKSTWSHAISRAKSSSLPSTTETLFTTSPDAQFRDPSSSFTPETSHHGISSEITEFPSSKPPLPSHLTISSSVLRSGPKIVTSSPKYPGQLSVTSDSSTGIMTTPPETKTQQSVSKTTSSDTKTTATSAEITPRDTNPPPFGMGQADETISPPAEFYLGLCWQNDIIVDAAFTEHYWQAIAVLFLAVLINVLVMYGLVFRAVHRQSRRWGNQGRPPAGLSKGPPTPLSKPGHVQTNQGRPPAGLSKGPSTPLSKPGHVQTNGHRARPQRRNSMSGNGRDSGVESLPQACQHTVCSEAGNAMTKLEGAQGKHPEHENGKELRTSFKTVQRNFQNGEKWARSMTTAAAVAATRTDGINSINNSNYNYDVDTKPQESSKTVQRNFWNVEKGTRTVARTGGKNINNSGAVCNDEDEITSLDDGHYNDWAAKSSILPVGPPIAHLDKTSFFCTGSCTVGRTKYYRSRSCGDSTYLNAGEVMKWQREEEELSVVSVVNGLTKTRRVSSETEPLYRRPSWFRRKLVKALSHTGWHQRHRKVHETAVFKLARRQRAKVRMLNKEHNSWLAGENISGDLSTASDDGSGKDSLCNQLEMESIQEEQTLQAQSQPTPDETRENSSKPNETAAPFSSVKFVTSPFPYTGEELQSQINSVASNPVNIFSTTKQFTKQTKFDNRRESSSIRIFPEGEVFSFPSQGAFEQTDKGPWSLQEKKPHIWSPFAPATAPPEPSTLAFMGLSLPNTPEPSLDYKKEKQIKTQGMSIQGEKSSPSPSIFNPTVLPQNARPQSASAIPNPERPQIQPSTTMTRRQSESRIFLKPNWDKLPKQHNLQFQYTLNTEKGIKTSLDHTKNKTGAQHLPQTLSHQQKQIENLVPRPKVTPDTLAAVPPAESAAAAAAVPKTSAASAVPKASAATMGHRRRYSTAQVKTAKVLLLVTAVYLVSFAPALLMTLNLVPPQRIIFYAYFVHSAANPLIYSFINQTFRKQLAALLSLKTRT</sequence>
<feature type="compositionally biased region" description="Polar residues" evidence="6">
    <location>
        <begin position="201"/>
        <end position="246"/>
    </location>
</feature>